<dbReference type="eggNOG" id="COG0835">
    <property type="taxonomic scope" value="Bacteria"/>
</dbReference>
<name>H9UCA0_FERPD</name>
<dbReference type="InterPro" id="IPR002545">
    <property type="entry name" value="CheW-lke_dom"/>
</dbReference>
<dbReference type="InterPro" id="IPR036061">
    <property type="entry name" value="CheW-like_dom_sf"/>
</dbReference>
<dbReference type="KEGG" id="fpe:Ferpe_1035"/>
<dbReference type="SMART" id="SM00260">
    <property type="entry name" value="CheW"/>
    <property type="match status" value="1"/>
</dbReference>
<protein>
    <submittedName>
        <fullName evidence="2">Chemotaxis signal transduction protein</fullName>
    </submittedName>
</protein>
<keyword evidence="3" id="KW-1185">Reference proteome</keyword>
<feature type="domain" description="CheW-like" evidence="1">
    <location>
        <begin position="22"/>
        <end position="164"/>
    </location>
</feature>
<dbReference type="PATRIC" id="fig|771875.3.peg.1060"/>
<dbReference type="Gene3D" id="2.30.30.40">
    <property type="entry name" value="SH3 Domains"/>
    <property type="match status" value="1"/>
</dbReference>
<dbReference type="PROSITE" id="PS50851">
    <property type="entry name" value="CHEW"/>
    <property type="match status" value="1"/>
</dbReference>
<dbReference type="STRING" id="771875.Ferpe_1035"/>
<dbReference type="PANTHER" id="PTHR22617:SF23">
    <property type="entry name" value="CHEMOTAXIS PROTEIN CHEW"/>
    <property type="match status" value="1"/>
</dbReference>
<proteinExistence type="predicted"/>
<evidence type="ECO:0000313" key="3">
    <source>
        <dbReference type="Proteomes" id="UP000007384"/>
    </source>
</evidence>
<gene>
    <name evidence="2" type="ordered locus">Ferpe_1035</name>
</gene>
<evidence type="ECO:0000313" key="2">
    <source>
        <dbReference type="EMBL" id="AFG35143.1"/>
    </source>
</evidence>
<dbReference type="GO" id="GO:0005829">
    <property type="term" value="C:cytosol"/>
    <property type="evidence" value="ECO:0007669"/>
    <property type="project" value="TreeGrafter"/>
</dbReference>
<dbReference type="PANTHER" id="PTHR22617">
    <property type="entry name" value="CHEMOTAXIS SENSOR HISTIDINE KINASE-RELATED"/>
    <property type="match status" value="1"/>
</dbReference>
<dbReference type="Pfam" id="PF01584">
    <property type="entry name" value="CheW"/>
    <property type="match status" value="1"/>
</dbReference>
<reference evidence="2" key="1">
    <citation type="submission" date="2012-03" db="EMBL/GenBank/DDBJ databases">
        <title>Complete sequence of Fervidobacterium pennivorans DSM 9078.</title>
        <authorList>
            <consortium name="US DOE Joint Genome Institute"/>
            <person name="Lucas S."/>
            <person name="Han J."/>
            <person name="Lapidus A."/>
            <person name="Cheng J.-F."/>
            <person name="Goodwin L."/>
            <person name="Pitluck S."/>
            <person name="Peters L."/>
            <person name="Ovchinnikova G."/>
            <person name="Lu M."/>
            <person name="Detter J.C."/>
            <person name="Han C."/>
            <person name="Tapia R."/>
            <person name="Land M."/>
            <person name="Hauser L."/>
            <person name="Kyrpides N."/>
            <person name="Ivanova N."/>
            <person name="Pagani I."/>
            <person name="Noll K.M."/>
            <person name="Woyke T."/>
        </authorList>
    </citation>
    <scope>NUCLEOTIDE SEQUENCE</scope>
    <source>
        <strain evidence="2">DSM 9078</strain>
    </source>
</reference>
<accession>H9UCA0</accession>
<dbReference type="SUPFAM" id="SSF50341">
    <property type="entry name" value="CheW-like"/>
    <property type="match status" value="1"/>
</dbReference>
<dbReference type="InterPro" id="IPR039315">
    <property type="entry name" value="CheW"/>
</dbReference>
<dbReference type="Gene3D" id="2.40.50.180">
    <property type="entry name" value="CheA-289, Domain 4"/>
    <property type="match status" value="1"/>
</dbReference>
<dbReference type="Proteomes" id="UP000007384">
    <property type="component" value="Chromosome"/>
</dbReference>
<dbReference type="AlphaFoldDB" id="H9UCA0"/>
<sequence>MFSDCDIIKIAVNQKLGGESMELKFLTFYLGEEVFAINIMKVERVKEYEKTTKIPNIADFVEGIINLMGEIVPIINLRKKFLMDDFANKEKSKIIVVKLENGKKVGLLVDDVREVLTVTEDMIDEPPAHVAGMSGAKFISGVIKLENEMVLTLEVDNLLTTEEKIALANIG</sequence>
<dbReference type="GO" id="GO:0006935">
    <property type="term" value="P:chemotaxis"/>
    <property type="evidence" value="ECO:0007669"/>
    <property type="project" value="InterPro"/>
</dbReference>
<dbReference type="HOGENOM" id="CLU_048995_1_2_0"/>
<evidence type="ECO:0000259" key="1">
    <source>
        <dbReference type="PROSITE" id="PS50851"/>
    </source>
</evidence>
<dbReference type="EMBL" id="CP003260">
    <property type="protein sequence ID" value="AFG35143.1"/>
    <property type="molecule type" value="Genomic_DNA"/>
</dbReference>
<organism evidence="2 3">
    <name type="scientific">Fervidobacterium pennivorans (strain DSM 9078 / Ven5)</name>
    <dbReference type="NCBI Taxonomy" id="771875"/>
    <lineage>
        <taxon>Bacteria</taxon>
        <taxon>Thermotogati</taxon>
        <taxon>Thermotogota</taxon>
        <taxon>Thermotogae</taxon>
        <taxon>Thermotogales</taxon>
        <taxon>Fervidobacteriaceae</taxon>
        <taxon>Fervidobacterium</taxon>
    </lineage>
</organism>
<dbReference type="GO" id="GO:0007165">
    <property type="term" value="P:signal transduction"/>
    <property type="evidence" value="ECO:0007669"/>
    <property type="project" value="InterPro"/>
</dbReference>